<comment type="caution">
    <text evidence="2">The sequence shown here is derived from an EMBL/GenBank/DDBJ whole genome shotgun (WGS) entry which is preliminary data.</text>
</comment>
<protein>
    <submittedName>
        <fullName evidence="2">Uncharacterized protein</fullName>
    </submittedName>
</protein>
<keyword evidence="3" id="KW-1185">Reference proteome</keyword>
<dbReference type="AlphaFoldDB" id="A0A139HW24"/>
<evidence type="ECO:0000313" key="3">
    <source>
        <dbReference type="Proteomes" id="UP000073492"/>
    </source>
</evidence>
<feature type="region of interest" description="Disordered" evidence="1">
    <location>
        <begin position="1"/>
        <end position="95"/>
    </location>
</feature>
<reference evidence="2 3" key="1">
    <citation type="submission" date="2015-07" db="EMBL/GenBank/DDBJ databases">
        <title>Comparative genomics of the Sigatoka disease complex on banana suggests a link between parallel evolutionary changes in Pseudocercospora fijiensis and Pseudocercospora eumusae and increased virulence on the banana host.</title>
        <authorList>
            <person name="Chang T.-C."/>
            <person name="Salvucci A."/>
            <person name="Crous P.W."/>
            <person name="Stergiopoulos I."/>
        </authorList>
    </citation>
    <scope>NUCLEOTIDE SEQUENCE [LARGE SCALE GENOMIC DNA]</scope>
    <source>
        <strain evidence="2 3">CBS 116634</strain>
    </source>
</reference>
<feature type="compositionally biased region" description="Polar residues" evidence="1">
    <location>
        <begin position="33"/>
        <end position="55"/>
    </location>
</feature>
<evidence type="ECO:0000313" key="2">
    <source>
        <dbReference type="EMBL" id="KXT06562.1"/>
    </source>
</evidence>
<accession>A0A139HW24</accession>
<evidence type="ECO:0000256" key="1">
    <source>
        <dbReference type="SAM" id="MobiDB-lite"/>
    </source>
</evidence>
<feature type="compositionally biased region" description="Basic and acidic residues" evidence="1">
    <location>
        <begin position="22"/>
        <end position="31"/>
    </location>
</feature>
<sequence length="95" mass="10486">MEAARHDGSIMWHPGTSSLLDKTTHHIEKSWPVRQSQGRAATPQQETKSRQQAISSHAYAAPWLQTGEKMDKKTITPSHVSTQGQEGDNSTVLPP</sequence>
<name>A0A139HW24_9PEZI</name>
<dbReference type="Proteomes" id="UP000073492">
    <property type="component" value="Unassembled WGS sequence"/>
</dbReference>
<dbReference type="EMBL" id="LFZO01000551">
    <property type="protein sequence ID" value="KXT06562.1"/>
    <property type="molecule type" value="Genomic_DNA"/>
</dbReference>
<proteinExistence type="predicted"/>
<gene>
    <name evidence="2" type="ORF">AC579_6724</name>
</gene>
<organism evidence="2 3">
    <name type="scientific">Pseudocercospora musae</name>
    <dbReference type="NCBI Taxonomy" id="113226"/>
    <lineage>
        <taxon>Eukaryota</taxon>
        <taxon>Fungi</taxon>
        <taxon>Dikarya</taxon>
        <taxon>Ascomycota</taxon>
        <taxon>Pezizomycotina</taxon>
        <taxon>Dothideomycetes</taxon>
        <taxon>Dothideomycetidae</taxon>
        <taxon>Mycosphaerellales</taxon>
        <taxon>Mycosphaerellaceae</taxon>
        <taxon>Pseudocercospora</taxon>
    </lineage>
</organism>
<feature type="compositionally biased region" description="Polar residues" evidence="1">
    <location>
        <begin position="75"/>
        <end position="95"/>
    </location>
</feature>